<evidence type="ECO:0000313" key="5">
    <source>
        <dbReference type="Proteomes" id="UP000562464"/>
    </source>
</evidence>
<dbReference type="SUPFAM" id="SSF82185">
    <property type="entry name" value="Histone H3 K4-specific methyltransferase SET7/9 N-terminal domain"/>
    <property type="match status" value="1"/>
</dbReference>
<keyword evidence="3" id="KW-0812">Transmembrane</keyword>
<evidence type="ECO:0000313" key="4">
    <source>
        <dbReference type="EMBL" id="MBB5887789.1"/>
    </source>
</evidence>
<comment type="caution">
    <text evidence="4">The sequence shown here is derived from an EMBL/GenBank/DDBJ whole genome shotgun (WGS) entry which is preliminary data.</text>
</comment>
<feature type="region of interest" description="Disordered" evidence="2">
    <location>
        <begin position="1"/>
        <end position="47"/>
    </location>
</feature>
<gene>
    <name evidence="4" type="ORF">HNQ37_000663</name>
</gene>
<dbReference type="Proteomes" id="UP000562464">
    <property type="component" value="Unassembled WGS sequence"/>
</dbReference>
<name>A0A841C8R5_9LACT</name>
<proteinExistence type="predicted"/>
<dbReference type="RefSeq" id="WP_183539267.1">
    <property type="nucleotide sequence ID" value="NZ_JACHHV010000007.1"/>
</dbReference>
<reference evidence="4 5" key="1">
    <citation type="submission" date="2020-08" db="EMBL/GenBank/DDBJ databases">
        <title>Genomic Encyclopedia of Type Strains, Phase IV (KMG-IV): sequencing the most valuable type-strain genomes for metagenomic binning, comparative biology and taxonomic classification.</title>
        <authorList>
            <person name="Goeker M."/>
        </authorList>
    </citation>
    <scope>NUCLEOTIDE SEQUENCE [LARGE SCALE GENOMIC DNA]</scope>
    <source>
        <strain evidence="4 5">DSM 14925</strain>
    </source>
</reference>
<evidence type="ECO:0000256" key="1">
    <source>
        <dbReference type="ARBA" id="ARBA00022737"/>
    </source>
</evidence>
<dbReference type="PANTHER" id="PTHR43215">
    <property type="entry name" value="RADIAL SPOKE HEAD 1 HOMOLOG"/>
    <property type="match status" value="1"/>
</dbReference>
<dbReference type="InterPro" id="IPR003409">
    <property type="entry name" value="MORN"/>
</dbReference>
<dbReference type="Gene3D" id="2.20.110.10">
    <property type="entry name" value="Histone H3 K4-specific methyltransferase SET7/9 N-terminal domain"/>
    <property type="match status" value="1"/>
</dbReference>
<evidence type="ECO:0000256" key="3">
    <source>
        <dbReference type="SAM" id="Phobius"/>
    </source>
</evidence>
<feature type="region of interest" description="Disordered" evidence="2">
    <location>
        <begin position="197"/>
        <end position="216"/>
    </location>
</feature>
<feature type="transmembrane region" description="Helical" evidence="3">
    <location>
        <begin position="103"/>
        <end position="122"/>
    </location>
</feature>
<sequence length="216" mass="24504">MEKETREQAELEEFYKLEEEKKAPPQFFEGPEFQLDESKEEHQNSDTPFFSHSDSDFETFQDLNQNKNLDESNFIQKDFGINNVHERKSVSKKISIFVSSNKYLLSVIPFLFLILFFASSSLSHTGNIKKSDFSYIGRIQNDVPNGTGTINYANGDTYIGYFFNGKFSGQGVFSSKLGKWTYSGLFNEGLPDGKGVLTTPDGKHHPETFKNGALSQ</sequence>
<feature type="compositionally biased region" description="Basic and acidic residues" evidence="2">
    <location>
        <begin position="1"/>
        <end position="23"/>
    </location>
</feature>
<keyword evidence="3" id="KW-0472">Membrane</keyword>
<dbReference type="AlphaFoldDB" id="A0A841C8R5"/>
<dbReference type="Pfam" id="PF02493">
    <property type="entry name" value="MORN"/>
    <property type="match status" value="3"/>
</dbReference>
<keyword evidence="5" id="KW-1185">Reference proteome</keyword>
<accession>A0A841C8R5</accession>
<evidence type="ECO:0000256" key="2">
    <source>
        <dbReference type="SAM" id="MobiDB-lite"/>
    </source>
</evidence>
<keyword evidence="3" id="KW-1133">Transmembrane helix</keyword>
<dbReference type="EMBL" id="JACHHV010000007">
    <property type="protein sequence ID" value="MBB5887789.1"/>
    <property type="molecule type" value="Genomic_DNA"/>
</dbReference>
<evidence type="ECO:0008006" key="6">
    <source>
        <dbReference type="Google" id="ProtNLM"/>
    </source>
</evidence>
<dbReference type="SMART" id="SM00698">
    <property type="entry name" value="MORN"/>
    <property type="match status" value="3"/>
</dbReference>
<keyword evidence="1" id="KW-0677">Repeat</keyword>
<protein>
    <recommendedName>
        <fullName evidence="6">MORN repeat protein</fullName>
    </recommendedName>
</protein>
<dbReference type="PANTHER" id="PTHR43215:SF14">
    <property type="entry name" value="RADIAL SPOKE HEAD 1 HOMOLOG"/>
    <property type="match status" value="1"/>
</dbReference>
<organism evidence="4 5">
    <name type="scientific">Lactovum miscens</name>
    <dbReference type="NCBI Taxonomy" id="190387"/>
    <lineage>
        <taxon>Bacteria</taxon>
        <taxon>Bacillati</taxon>
        <taxon>Bacillota</taxon>
        <taxon>Bacilli</taxon>
        <taxon>Lactobacillales</taxon>
        <taxon>Streptococcaceae</taxon>
        <taxon>Lactovum</taxon>
    </lineage>
</organism>